<dbReference type="InterPro" id="IPR008257">
    <property type="entry name" value="Pept_M19"/>
</dbReference>
<dbReference type="PANTHER" id="PTHR10443">
    <property type="entry name" value="MICROSOMAL DIPEPTIDASE"/>
    <property type="match status" value="1"/>
</dbReference>
<organism evidence="1 2">
    <name type="scientific">Dongia sedimenti</name>
    <dbReference type="NCBI Taxonomy" id="3064282"/>
    <lineage>
        <taxon>Bacteria</taxon>
        <taxon>Pseudomonadati</taxon>
        <taxon>Pseudomonadota</taxon>
        <taxon>Alphaproteobacteria</taxon>
        <taxon>Rhodospirillales</taxon>
        <taxon>Dongiaceae</taxon>
        <taxon>Dongia</taxon>
    </lineage>
</organism>
<evidence type="ECO:0000313" key="2">
    <source>
        <dbReference type="Proteomes" id="UP001230156"/>
    </source>
</evidence>
<dbReference type="Pfam" id="PF01244">
    <property type="entry name" value="Peptidase_M19"/>
    <property type="match status" value="1"/>
</dbReference>
<keyword evidence="1" id="KW-0645">Protease</keyword>
<reference evidence="2" key="1">
    <citation type="submission" date="2023-08" db="EMBL/GenBank/DDBJ databases">
        <title>Rhodospirillaceae gen. nov., a novel taxon isolated from the Yangtze River Yuezi River estuary sludge.</title>
        <authorList>
            <person name="Ruan L."/>
        </authorList>
    </citation>
    <scope>NUCLEOTIDE SEQUENCE [LARGE SCALE GENOMIC DNA]</scope>
    <source>
        <strain evidence="2">R-7</strain>
    </source>
</reference>
<sequence length="330" mass="36692">MPEAAVSERARKLYSEALVWDDHSGFDPDSKPDLDNLQLWSKSGVHYLSVNVGYDVIDWTASLRNLAAFRTWLQQRPDLYTLVRTTDDILRAKSQGRLAIAFDLEGMNALNGDPNMVNVYYELGVRQMLFAYNLNNRMGGGCHDADTGLTDLGRAVIREMNRVGMLVDCSHSAHRTTMEAMEYSTAPVIFSHSCARAVWKHGRNITDDQIRACARTGGVVGINGLGIFLGKNDISSGNFVDHVAYMADLVGPEHVGIALDYAFDTDQIGDLLAGNERYWPKEEYTEKSLFLPPQQLPEIVETMVQRGFGDPDITGILGGNFLRVAKAVWK</sequence>
<dbReference type="GO" id="GO:0016805">
    <property type="term" value="F:dipeptidase activity"/>
    <property type="evidence" value="ECO:0007669"/>
    <property type="project" value="UniProtKB-KW"/>
</dbReference>
<keyword evidence="1" id="KW-0378">Hydrolase</keyword>
<keyword evidence="2" id="KW-1185">Reference proteome</keyword>
<dbReference type="InterPro" id="IPR032466">
    <property type="entry name" value="Metal_Hydrolase"/>
</dbReference>
<dbReference type="EC" id="3.4.13.-" evidence="1"/>
<dbReference type="Proteomes" id="UP001230156">
    <property type="component" value="Unassembled WGS sequence"/>
</dbReference>
<dbReference type="SUPFAM" id="SSF51556">
    <property type="entry name" value="Metallo-dependent hydrolases"/>
    <property type="match status" value="1"/>
</dbReference>
<gene>
    <name evidence="1" type="ORF">Q8A70_24060</name>
</gene>
<comment type="caution">
    <text evidence="1">The sequence shown here is derived from an EMBL/GenBank/DDBJ whole genome shotgun (WGS) entry which is preliminary data.</text>
</comment>
<dbReference type="Gene3D" id="3.20.20.140">
    <property type="entry name" value="Metal-dependent hydrolases"/>
    <property type="match status" value="1"/>
</dbReference>
<dbReference type="EMBL" id="JAUYVI010000007">
    <property type="protein sequence ID" value="MDQ7250785.1"/>
    <property type="molecule type" value="Genomic_DNA"/>
</dbReference>
<proteinExistence type="predicted"/>
<evidence type="ECO:0000313" key="1">
    <source>
        <dbReference type="EMBL" id="MDQ7250785.1"/>
    </source>
</evidence>
<protein>
    <submittedName>
        <fullName evidence="1">Membrane dipeptidase</fullName>
        <ecNumber evidence="1">3.4.13.-</ecNumber>
    </submittedName>
</protein>
<keyword evidence="1" id="KW-0224">Dipeptidase</keyword>
<dbReference type="PANTHER" id="PTHR10443:SF12">
    <property type="entry name" value="DIPEPTIDASE"/>
    <property type="match status" value="1"/>
</dbReference>
<dbReference type="RefSeq" id="WP_379960480.1">
    <property type="nucleotide sequence ID" value="NZ_JAUYVI010000007.1"/>
</dbReference>
<accession>A0ABU0YUI9</accession>
<name>A0ABU0YUI9_9PROT</name>
<dbReference type="PROSITE" id="PS51365">
    <property type="entry name" value="RENAL_DIPEPTIDASE_2"/>
    <property type="match status" value="1"/>
</dbReference>